<dbReference type="Proteomes" id="UP000005744">
    <property type="component" value="Unassembled WGS sequence"/>
</dbReference>
<keyword evidence="3 4" id="KW-0285">Flavoprotein</keyword>
<dbReference type="HOGENOM" id="CLU_033319_0_1_6"/>
<dbReference type="RefSeq" id="WP_002683279.1">
    <property type="nucleotide sequence ID" value="NZ_JH600070.1"/>
</dbReference>
<dbReference type="UniPathway" id="UPA00241">
    <property type="reaction ID" value="UER00353"/>
</dbReference>
<evidence type="ECO:0000256" key="1">
    <source>
        <dbReference type="ARBA" id="ARBA00022793"/>
    </source>
</evidence>
<gene>
    <name evidence="3" type="primary">coaBC</name>
    <name evidence="7" type="ORF">BegalDRAFT_0471</name>
</gene>
<dbReference type="GO" id="GO:0015941">
    <property type="term" value="P:pantothenate catabolic process"/>
    <property type="evidence" value="ECO:0007669"/>
    <property type="project" value="InterPro"/>
</dbReference>
<dbReference type="Gene3D" id="3.40.50.10300">
    <property type="entry name" value="CoaB-like"/>
    <property type="match status" value="1"/>
</dbReference>
<feature type="domain" description="DNA/pantothenate metabolism flavoprotein C-terminal" evidence="6">
    <location>
        <begin position="186"/>
        <end position="394"/>
    </location>
</feature>
<dbReference type="HAMAP" id="MF_02225">
    <property type="entry name" value="CoaBC"/>
    <property type="match status" value="1"/>
</dbReference>
<comment type="cofactor">
    <cofactor evidence="3">
        <name>Mg(2+)</name>
        <dbReference type="ChEBI" id="CHEBI:18420"/>
    </cofactor>
</comment>
<dbReference type="EC" id="4.1.1.36" evidence="3"/>
<keyword evidence="8" id="KW-1185">Reference proteome</keyword>
<dbReference type="GO" id="GO:0071513">
    <property type="term" value="C:phosphopantothenoylcysteine decarboxylase complex"/>
    <property type="evidence" value="ECO:0007669"/>
    <property type="project" value="TreeGrafter"/>
</dbReference>
<dbReference type="AlphaFoldDB" id="I3CCP7"/>
<sequence>MNYLKNKRILLGVTGGIAVYKSPDLVRRLKEQGAIVKVVMTKAAQAFVTPLTFQAVSGQAVHTELLDADTESAMGHIDLARWAELIIIAPTTADFIARLTVGMADDLLTTLCLASTAPIVLAPAMNQQMWRAAITQENCHRLQQRGITLLTPDEGSQACGEVGAGRMPEPLAIVAHLQNFLTPHRLAGRKVLITAGATREDIDPVRFISNRSSGKMGYAIANAAIAEGADVILISGNSNLPPPANAQLISVYSAQDMYEAVMFNIESADIFIAAAAVADYRPAQVAIQKLKKTAQAELHLPLERTTDILGEVAKLEKRPFTVGFAAETQNVANYAWEKLSRKKLNMIAANQVGKNQGFDMDENALLVLWEGGEQDLGYGLKQDLAVDLLDLVIKRFMLTKHTDKVTA</sequence>
<dbReference type="SUPFAM" id="SSF52507">
    <property type="entry name" value="Homo-oligomeric flavin-containing Cys decarboxylases, HFCD"/>
    <property type="match status" value="1"/>
</dbReference>
<organism evidence="7 8">
    <name type="scientific">Beggiatoa alba B18LD</name>
    <dbReference type="NCBI Taxonomy" id="395493"/>
    <lineage>
        <taxon>Bacteria</taxon>
        <taxon>Pseudomonadati</taxon>
        <taxon>Pseudomonadota</taxon>
        <taxon>Gammaproteobacteria</taxon>
        <taxon>Thiotrichales</taxon>
        <taxon>Thiotrichaceae</taxon>
        <taxon>Beggiatoa</taxon>
    </lineage>
</organism>
<comment type="cofactor">
    <cofactor evidence="3">
        <name>FMN</name>
        <dbReference type="ChEBI" id="CHEBI:58210"/>
    </cofactor>
    <text evidence="3">Binds 1 FMN per subunit.</text>
</comment>
<dbReference type="eggNOG" id="COG0452">
    <property type="taxonomic scope" value="Bacteria"/>
</dbReference>
<dbReference type="Pfam" id="PF04127">
    <property type="entry name" value="DFP"/>
    <property type="match status" value="1"/>
</dbReference>
<keyword evidence="2 3" id="KW-0456">Lyase</keyword>
<dbReference type="SUPFAM" id="SSF102645">
    <property type="entry name" value="CoaB-like"/>
    <property type="match status" value="1"/>
</dbReference>
<feature type="binding site" evidence="3">
    <location>
        <position position="279"/>
    </location>
    <ligand>
        <name>CTP</name>
        <dbReference type="ChEBI" id="CHEBI:37563"/>
    </ligand>
</feature>
<feature type="binding site" evidence="3">
    <location>
        <position position="289"/>
    </location>
    <ligand>
        <name>CTP</name>
        <dbReference type="ChEBI" id="CHEBI:37563"/>
    </ligand>
</feature>
<feature type="active site" description="Proton donor" evidence="3">
    <location>
        <position position="159"/>
    </location>
</feature>
<reference evidence="7 8" key="1">
    <citation type="submission" date="2011-11" db="EMBL/GenBank/DDBJ databases">
        <title>Improved High-Quality Draft sequence of Beggiatoa alba B18lD.</title>
        <authorList>
            <consortium name="US DOE Joint Genome Institute"/>
            <person name="Lucas S."/>
            <person name="Han J."/>
            <person name="Lapidus A."/>
            <person name="Cheng J.-F."/>
            <person name="Goodwin L."/>
            <person name="Pitluck S."/>
            <person name="Peters L."/>
            <person name="Mikhailova N."/>
            <person name="Held B."/>
            <person name="Detter J.C."/>
            <person name="Han C."/>
            <person name="Tapia R."/>
            <person name="Land M."/>
            <person name="Hauser L."/>
            <person name="Kyrpides N."/>
            <person name="Ivanova N."/>
            <person name="Pagani I."/>
            <person name="Samuel K."/>
            <person name="Teske A."/>
            <person name="Mueller J."/>
            <person name="Woyke T."/>
        </authorList>
    </citation>
    <scope>NUCLEOTIDE SEQUENCE [LARGE SCALE GENOMIC DNA]</scope>
    <source>
        <strain evidence="7 8">B18LD</strain>
    </source>
</reference>
<comment type="pathway">
    <text evidence="3 4">Cofactor biosynthesis; coenzyme A biosynthesis; CoA from (R)-pantothenate: step 2/5.</text>
</comment>
<dbReference type="GO" id="GO:0004632">
    <property type="term" value="F:phosphopantothenate--cysteine ligase activity"/>
    <property type="evidence" value="ECO:0007669"/>
    <property type="project" value="UniProtKB-UniRule"/>
</dbReference>
<comment type="similarity">
    <text evidence="3 4">In the C-terminal section; belongs to the PPC synthetase family.</text>
</comment>
<dbReference type="STRING" id="395493.BegalDRAFT_0471"/>
<evidence type="ECO:0000256" key="2">
    <source>
        <dbReference type="ARBA" id="ARBA00023239"/>
    </source>
</evidence>
<dbReference type="InterPro" id="IPR005252">
    <property type="entry name" value="CoaBC"/>
</dbReference>
<comment type="function">
    <text evidence="3">Catalyzes two sequential steps in the biosynthesis of coenzyme A. In the first step cysteine is conjugated to 4'-phosphopantothenate to form 4-phosphopantothenoylcysteine. In the second step the latter compound is decarboxylated to form 4'-phosphopantotheine.</text>
</comment>
<dbReference type="InterPro" id="IPR036551">
    <property type="entry name" value="Flavin_trans-like"/>
</dbReference>
<accession>I3CCP7</accession>
<feature type="region of interest" description="Phosphopantothenoylcysteine decarboxylase" evidence="3">
    <location>
        <begin position="1"/>
        <end position="190"/>
    </location>
</feature>
<comment type="function">
    <text evidence="4">Catalyzes two steps in the biosynthesis of coenzyme A. In the first step cysteine is conjugated to 4'-phosphopantothenate to form 4-phosphopantothenoylcysteine, in the latter compound is decarboxylated to form 4'-phosphopantotheine.</text>
</comment>
<dbReference type="EC" id="6.3.2.5" evidence="3"/>
<dbReference type="OrthoDB" id="9802554at2"/>
<comment type="pathway">
    <text evidence="3 4">Cofactor biosynthesis; coenzyme A biosynthesis; CoA from (R)-pantothenate: step 3/5.</text>
</comment>
<name>I3CCP7_9GAMM</name>
<comment type="catalytic activity">
    <reaction evidence="3 4">
        <text>N-[(R)-4-phosphopantothenoyl]-L-cysteine + H(+) = (R)-4'-phosphopantetheine + CO2</text>
        <dbReference type="Rhea" id="RHEA:16793"/>
        <dbReference type="ChEBI" id="CHEBI:15378"/>
        <dbReference type="ChEBI" id="CHEBI:16526"/>
        <dbReference type="ChEBI" id="CHEBI:59458"/>
        <dbReference type="ChEBI" id="CHEBI:61723"/>
        <dbReference type="EC" id="4.1.1.36"/>
    </reaction>
</comment>
<evidence type="ECO:0000259" key="5">
    <source>
        <dbReference type="Pfam" id="PF02441"/>
    </source>
</evidence>
<keyword evidence="3" id="KW-0460">Magnesium</keyword>
<dbReference type="NCBIfam" id="TIGR00521">
    <property type="entry name" value="coaBC_dfp"/>
    <property type="match status" value="1"/>
</dbReference>
<dbReference type="PANTHER" id="PTHR14359:SF6">
    <property type="entry name" value="PHOSPHOPANTOTHENOYLCYSTEINE DECARBOXYLASE"/>
    <property type="match status" value="1"/>
</dbReference>
<comment type="caution">
    <text evidence="3">Lacks conserved residue(s) required for the propagation of feature annotation.</text>
</comment>
<dbReference type="Pfam" id="PF02441">
    <property type="entry name" value="Flavoprotein"/>
    <property type="match status" value="1"/>
</dbReference>
<dbReference type="Gene3D" id="3.40.50.1950">
    <property type="entry name" value="Flavin prenyltransferase-like"/>
    <property type="match status" value="1"/>
</dbReference>
<dbReference type="GO" id="GO:0015937">
    <property type="term" value="P:coenzyme A biosynthetic process"/>
    <property type="evidence" value="ECO:0007669"/>
    <property type="project" value="UniProtKB-UniRule"/>
</dbReference>
<feature type="domain" description="Flavoprotein" evidence="5">
    <location>
        <begin position="7"/>
        <end position="178"/>
    </location>
</feature>
<dbReference type="InterPro" id="IPR007085">
    <property type="entry name" value="DNA/pantothenate-metab_flavo_C"/>
</dbReference>
<feature type="region of interest" description="Phosphopantothenate--cysteine ligase" evidence="3">
    <location>
        <begin position="191"/>
        <end position="407"/>
    </location>
</feature>
<feature type="binding site" evidence="3">
    <location>
        <position position="338"/>
    </location>
    <ligand>
        <name>CTP</name>
        <dbReference type="ChEBI" id="CHEBI:37563"/>
    </ligand>
</feature>
<keyword evidence="3" id="KW-0479">Metal-binding</keyword>
<feature type="binding site" evidence="3">
    <location>
        <position position="324"/>
    </location>
    <ligand>
        <name>CTP</name>
        <dbReference type="ChEBI" id="CHEBI:37563"/>
    </ligand>
</feature>
<feature type="binding site" evidence="3">
    <location>
        <position position="342"/>
    </location>
    <ligand>
        <name>CTP</name>
        <dbReference type="ChEBI" id="CHEBI:37563"/>
    </ligand>
</feature>
<evidence type="ECO:0000259" key="6">
    <source>
        <dbReference type="Pfam" id="PF04127"/>
    </source>
</evidence>
<keyword evidence="3" id="KW-0511">Multifunctional enzyme</keyword>
<dbReference type="GO" id="GO:0010181">
    <property type="term" value="F:FMN binding"/>
    <property type="evidence" value="ECO:0007669"/>
    <property type="project" value="UniProtKB-UniRule"/>
</dbReference>
<evidence type="ECO:0000313" key="7">
    <source>
        <dbReference type="EMBL" id="EIJ41390.1"/>
    </source>
</evidence>
<dbReference type="InterPro" id="IPR003382">
    <property type="entry name" value="Flavoprotein"/>
</dbReference>
<evidence type="ECO:0000256" key="4">
    <source>
        <dbReference type="RuleBase" id="RU364078"/>
    </source>
</evidence>
<comment type="catalytic activity">
    <reaction evidence="3 4">
        <text>(R)-4'-phosphopantothenate + L-cysteine + CTP = N-[(R)-4-phosphopantothenoyl]-L-cysteine + CMP + diphosphate + H(+)</text>
        <dbReference type="Rhea" id="RHEA:19397"/>
        <dbReference type="ChEBI" id="CHEBI:10986"/>
        <dbReference type="ChEBI" id="CHEBI:15378"/>
        <dbReference type="ChEBI" id="CHEBI:33019"/>
        <dbReference type="ChEBI" id="CHEBI:35235"/>
        <dbReference type="ChEBI" id="CHEBI:37563"/>
        <dbReference type="ChEBI" id="CHEBI:59458"/>
        <dbReference type="ChEBI" id="CHEBI:60377"/>
        <dbReference type="EC" id="6.3.2.5"/>
    </reaction>
</comment>
<keyword evidence="3 4" id="KW-0436">Ligase</keyword>
<dbReference type="GO" id="GO:0046872">
    <property type="term" value="F:metal ion binding"/>
    <property type="evidence" value="ECO:0007669"/>
    <property type="project" value="UniProtKB-KW"/>
</dbReference>
<protein>
    <recommendedName>
        <fullName evidence="3">Coenzyme A biosynthesis bifunctional protein CoaBC</fullName>
    </recommendedName>
    <alternativeName>
        <fullName evidence="3">DNA/pantothenate metabolism flavoprotein</fullName>
    </alternativeName>
    <alternativeName>
        <fullName evidence="3">Phosphopantothenoylcysteine synthetase/decarboxylase</fullName>
        <shortName evidence="3">PPCS-PPCDC</shortName>
    </alternativeName>
    <domain>
        <recommendedName>
            <fullName evidence="3">Phosphopantothenoylcysteine decarboxylase</fullName>
            <shortName evidence="3">PPC decarboxylase</shortName>
            <shortName evidence="3">PPC-DC</shortName>
            <ecNumber evidence="3">4.1.1.36</ecNumber>
        </recommendedName>
        <alternativeName>
            <fullName evidence="3">CoaC</fullName>
        </alternativeName>
    </domain>
    <domain>
        <recommendedName>
            <fullName evidence="3">Phosphopantothenate--cysteine ligase</fullName>
            <ecNumber evidence="3">6.3.2.5</ecNumber>
        </recommendedName>
        <alternativeName>
            <fullName evidence="3">CoaB</fullName>
        </alternativeName>
        <alternativeName>
            <fullName evidence="3">Phosphopantothenoylcysteine synthetase</fullName>
            <shortName evidence="3">PPC synthetase</shortName>
            <shortName evidence="3">PPC-S</shortName>
        </alternativeName>
    </domain>
</protein>
<proteinExistence type="inferred from homology"/>
<dbReference type="PANTHER" id="PTHR14359">
    <property type="entry name" value="HOMO-OLIGOMERIC FLAVIN CONTAINING CYS DECARBOXYLASE FAMILY"/>
    <property type="match status" value="1"/>
</dbReference>
<dbReference type="EMBL" id="JH600070">
    <property type="protein sequence ID" value="EIJ41390.1"/>
    <property type="molecule type" value="Genomic_DNA"/>
</dbReference>
<evidence type="ECO:0000313" key="8">
    <source>
        <dbReference type="Proteomes" id="UP000005744"/>
    </source>
</evidence>
<keyword evidence="3 4" id="KW-0288">FMN</keyword>
<comment type="similarity">
    <text evidence="3 4">In the N-terminal section; belongs to the HFCD (homo-oligomeric flavin containing Cys decarboxylase) superfamily.</text>
</comment>
<dbReference type="InterPro" id="IPR035929">
    <property type="entry name" value="CoaB-like_sf"/>
</dbReference>
<dbReference type="GO" id="GO:0004633">
    <property type="term" value="F:phosphopantothenoylcysteine decarboxylase activity"/>
    <property type="evidence" value="ECO:0007669"/>
    <property type="project" value="UniProtKB-UniRule"/>
</dbReference>
<evidence type="ECO:0000256" key="3">
    <source>
        <dbReference type="HAMAP-Rule" id="MF_02225"/>
    </source>
</evidence>
<keyword evidence="1 3" id="KW-0210">Decarboxylase</keyword>